<dbReference type="GO" id="GO:0003676">
    <property type="term" value="F:nucleic acid binding"/>
    <property type="evidence" value="ECO:0007669"/>
    <property type="project" value="InterPro"/>
</dbReference>
<dbReference type="Pfam" id="PF13456">
    <property type="entry name" value="RVT_3"/>
    <property type="match status" value="1"/>
</dbReference>
<dbReference type="Proteomes" id="UP001497516">
    <property type="component" value="Chromosome 8"/>
</dbReference>
<gene>
    <name evidence="2" type="ORF">LTRI10_LOCUS48159</name>
</gene>
<dbReference type="EMBL" id="OZ034821">
    <property type="protein sequence ID" value="CAL1408578.1"/>
    <property type="molecule type" value="Genomic_DNA"/>
</dbReference>
<evidence type="ECO:0000313" key="3">
    <source>
        <dbReference type="Proteomes" id="UP001497516"/>
    </source>
</evidence>
<protein>
    <recommendedName>
        <fullName evidence="1">RNase H type-1 domain-containing protein</fullName>
    </recommendedName>
</protein>
<organism evidence="2 3">
    <name type="scientific">Linum trigynum</name>
    <dbReference type="NCBI Taxonomy" id="586398"/>
    <lineage>
        <taxon>Eukaryota</taxon>
        <taxon>Viridiplantae</taxon>
        <taxon>Streptophyta</taxon>
        <taxon>Embryophyta</taxon>
        <taxon>Tracheophyta</taxon>
        <taxon>Spermatophyta</taxon>
        <taxon>Magnoliopsida</taxon>
        <taxon>eudicotyledons</taxon>
        <taxon>Gunneridae</taxon>
        <taxon>Pentapetalae</taxon>
        <taxon>rosids</taxon>
        <taxon>fabids</taxon>
        <taxon>Malpighiales</taxon>
        <taxon>Linaceae</taxon>
        <taxon>Linum</taxon>
    </lineage>
</organism>
<evidence type="ECO:0000313" key="2">
    <source>
        <dbReference type="EMBL" id="CAL1408578.1"/>
    </source>
</evidence>
<dbReference type="GO" id="GO:0004523">
    <property type="term" value="F:RNA-DNA hybrid ribonuclease activity"/>
    <property type="evidence" value="ECO:0007669"/>
    <property type="project" value="InterPro"/>
</dbReference>
<dbReference type="AlphaFoldDB" id="A0AAV2GFW0"/>
<dbReference type="InterPro" id="IPR002156">
    <property type="entry name" value="RNaseH_domain"/>
</dbReference>
<reference evidence="2 3" key="1">
    <citation type="submission" date="2024-04" db="EMBL/GenBank/DDBJ databases">
        <authorList>
            <person name="Fracassetti M."/>
        </authorList>
    </citation>
    <scope>NUCLEOTIDE SEQUENCE [LARGE SCALE GENOMIC DNA]</scope>
</reference>
<sequence length="97" mass="10642">MALILSPLGYAAAEASFAIAWEGARWPMRATLEPATITDVELKGAAVGLQIAWDQAHQHVHLNLDSSIAVAIIKNCSDDDHRHDLMANHVYNILNRD</sequence>
<accession>A0AAV2GFW0</accession>
<keyword evidence="3" id="KW-1185">Reference proteome</keyword>
<feature type="domain" description="RNase H type-1" evidence="1">
    <location>
        <begin position="35"/>
        <end position="96"/>
    </location>
</feature>
<evidence type="ECO:0000259" key="1">
    <source>
        <dbReference type="Pfam" id="PF13456"/>
    </source>
</evidence>
<proteinExistence type="predicted"/>
<name>A0AAV2GFW0_9ROSI</name>